<feature type="region of interest" description="Disordered" evidence="9">
    <location>
        <begin position="91"/>
        <end position="130"/>
    </location>
</feature>
<dbReference type="GO" id="GO:0005801">
    <property type="term" value="C:cis-Golgi network"/>
    <property type="evidence" value="ECO:0007669"/>
    <property type="project" value="InterPro"/>
</dbReference>
<name>A0A058Z3L4_FONAL</name>
<feature type="domain" description="Conserved oligomeric Golgi complex subunit 3 N-terminal" evidence="10">
    <location>
        <begin position="153"/>
        <end position="290"/>
    </location>
</feature>
<dbReference type="Pfam" id="PF04136">
    <property type="entry name" value="COG3_N"/>
    <property type="match status" value="1"/>
</dbReference>
<feature type="compositionally biased region" description="Low complexity" evidence="9">
    <location>
        <begin position="852"/>
        <end position="867"/>
    </location>
</feature>
<feature type="region of interest" description="Disordered" evidence="9">
    <location>
        <begin position="692"/>
        <end position="712"/>
    </location>
</feature>
<dbReference type="GO" id="GO:0007030">
    <property type="term" value="P:Golgi organization"/>
    <property type="evidence" value="ECO:0007669"/>
    <property type="project" value="TreeGrafter"/>
</dbReference>
<dbReference type="Pfam" id="PF20671">
    <property type="entry name" value="COG3_C"/>
    <property type="match status" value="1"/>
</dbReference>
<organism evidence="12">
    <name type="scientific">Fonticula alba</name>
    <name type="common">Slime mold</name>
    <dbReference type="NCBI Taxonomy" id="691883"/>
    <lineage>
        <taxon>Eukaryota</taxon>
        <taxon>Rotosphaerida</taxon>
        <taxon>Fonticulaceae</taxon>
        <taxon>Fonticula</taxon>
    </lineage>
</organism>
<feature type="compositionally biased region" description="Low complexity" evidence="9">
    <location>
        <begin position="552"/>
        <end position="566"/>
    </location>
</feature>
<dbReference type="GO" id="GO:0006886">
    <property type="term" value="P:intracellular protein transport"/>
    <property type="evidence" value="ECO:0007669"/>
    <property type="project" value="InterPro"/>
</dbReference>
<dbReference type="STRING" id="691883.A0A058Z3L4"/>
<evidence type="ECO:0000256" key="4">
    <source>
        <dbReference type="ARBA" id="ARBA00022448"/>
    </source>
</evidence>
<keyword evidence="13" id="KW-1185">Reference proteome</keyword>
<protein>
    <recommendedName>
        <fullName evidence="3">Conserved oligomeric Golgi complex subunit 3</fullName>
    </recommendedName>
    <alternativeName>
        <fullName evidence="8">Component of oligomeric Golgi complex 3</fullName>
    </alternativeName>
</protein>
<keyword evidence="5" id="KW-0653">Protein transport</keyword>
<evidence type="ECO:0000259" key="11">
    <source>
        <dbReference type="Pfam" id="PF20671"/>
    </source>
</evidence>
<dbReference type="GO" id="GO:0000139">
    <property type="term" value="C:Golgi membrane"/>
    <property type="evidence" value="ECO:0007669"/>
    <property type="project" value="UniProtKB-SubCell"/>
</dbReference>
<dbReference type="GO" id="GO:0017119">
    <property type="term" value="C:Golgi transport complex"/>
    <property type="evidence" value="ECO:0007669"/>
    <property type="project" value="TreeGrafter"/>
</dbReference>
<dbReference type="PANTHER" id="PTHR13302:SF8">
    <property type="entry name" value="CONSERVED OLIGOMERIC GOLGI COMPLEX SUBUNIT 3"/>
    <property type="match status" value="1"/>
</dbReference>
<feature type="region of interest" description="Disordered" evidence="9">
    <location>
        <begin position="1"/>
        <end position="29"/>
    </location>
</feature>
<keyword evidence="6" id="KW-0333">Golgi apparatus</keyword>
<evidence type="ECO:0000313" key="12">
    <source>
        <dbReference type="EMBL" id="KCV68855.1"/>
    </source>
</evidence>
<accession>A0A058Z3L4</accession>
<evidence type="ECO:0000256" key="9">
    <source>
        <dbReference type="SAM" id="MobiDB-lite"/>
    </source>
</evidence>
<feature type="compositionally biased region" description="Gly residues" evidence="9">
    <location>
        <begin position="1043"/>
        <end position="1052"/>
    </location>
</feature>
<proteinExistence type="inferred from homology"/>
<feature type="domain" description="Conserved oligomeric Golgi complex subunit 3 C-terminal" evidence="11">
    <location>
        <begin position="513"/>
        <end position="826"/>
    </location>
</feature>
<evidence type="ECO:0000313" key="13">
    <source>
        <dbReference type="Proteomes" id="UP000030693"/>
    </source>
</evidence>
<evidence type="ECO:0000256" key="6">
    <source>
        <dbReference type="ARBA" id="ARBA00023034"/>
    </source>
</evidence>
<keyword evidence="7" id="KW-0472">Membrane</keyword>
<evidence type="ECO:0000256" key="1">
    <source>
        <dbReference type="ARBA" id="ARBA00004395"/>
    </source>
</evidence>
<dbReference type="EMBL" id="KB932207">
    <property type="protein sequence ID" value="KCV68855.1"/>
    <property type="molecule type" value="Genomic_DNA"/>
</dbReference>
<gene>
    <name evidence="12" type="ORF">H696_04273</name>
</gene>
<reference evidence="12" key="1">
    <citation type="submission" date="2013-04" db="EMBL/GenBank/DDBJ databases">
        <title>The Genome Sequence of Fonticula alba ATCC 38817.</title>
        <authorList>
            <consortium name="The Broad Institute Genomics Platform"/>
            <person name="Russ C."/>
            <person name="Cuomo C."/>
            <person name="Burger G."/>
            <person name="Gray M.W."/>
            <person name="Holland P.W.H."/>
            <person name="King N."/>
            <person name="Lang F.B.F."/>
            <person name="Roger A.J."/>
            <person name="Ruiz-Trillo I."/>
            <person name="Brown M."/>
            <person name="Walker B."/>
            <person name="Young S."/>
            <person name="Zeng Q."/>
            <person name="Gargeya S."/>
            <person name="Fitzgerald M."/>
            <person name="Haas B."/>
            <person name="Abouelleil A."/>
            <person name="Allen A.W."/>
            <person name="Alvarado L."/>
            <person name="Arachchi H.M."/>
            <person name="Berlin A.M."/>
            <person name="Chapman S.B."/>
            <person name="Gainer-Dewar J."/>
            <person name="Goldberg J."/>
            <person name="Griggs A."/>
            <person name="Gujja S."/>
            <person name="Hansen M."/>
            <person name="Howarth C."/>
            <person name="Imamovic A."/>
            <person name="Ireland A."/>
            <person name="Larimer J."/>
            <person name="McCowan C."/>
            <person name="Murphy C."/>
            <person name="Pearson M."/>
            <person name="Poon T.W."/>
            <person name="Priest M."/>
            <person name="Roberts A."/>
            <person name="Saif S."/>
            <person name="Shea T."/>
            <person name="Sisk P."/>
            <person name="Sykes S."/>
            <person name="Wortman J."/>
            <person name="Nusbaum C."/>
            <person name="Birren B."/>
        </authorList>
    </citation>
    <scope>NUCLEOTIDE SEQUENCE [LARGE SCALE GENOMIC DNA]</scope>
    <source>
        <strain evidence="12">ATCC 38817</strain>
    </source>
</reference>
<dbReference type="RefSeq" id="XP_009496426.1">
    <property type="nucleotide sequence ID" value="XM_009498151.1"/>
</dbReference>
<dbReference type="InterPro" id="IPR048320">
    <property type="entry name" value="COG3_N"/>
</dbReference>
<comment type="similarity">
    <text evidence="2">Belongs to the COG3 family.</text>
</comment>
<evidence type="ECO:0000256" key="5">
    <source>
        <dbReference type="ARBA" id="ARBA00022927"/>
    </source>
</evidence>
<dbReference type="InterPro" id="IPR007265">
    <property type="entry name" value="COG_su3"/>
</dbReference>
<dbReference type="PANTHER" id="PTHR13302">
    <property type="entry name" value="CONSERVED OLIGOMERIC GOLGI COMPLEX COMPONENT 3"/>
    <property type="match status" value="1"/>
</dbReference>
<evidence type="ECO:0000259" key="10">
    <source>
        <dbReference type="Pfam" id="PF04136"/>
    </source>
</evidence>
<comment type="subcellular location">
    <subcellularLocation>
        <location evidence="1">Golgi apparatus membrane</location>
        <topology evidence="1">Peripheral membrane protein</topology>
    </subcellularLocation>
</comment>
<evidence type="ECO:0000256" key="8">
    <source>
        <dbReference type="ARBA" id="ARBA00031339"/>
    </source>
</evidence>
<evidence type="ECO:0000256" key="7">
    <source>
        <dbReference type="ARBA" id="ARBA00023136"/>
    </source>
</evidence>
<dbReference type="Proteomes" id="UP000030693">
    <property type="component" value="Unassembled WGS sequence"/>
</dbReference>
<dbReference type="GO" id="GO:0006891">
    <property type="term" value="P:intra-Golgi vesicle-mediated transport"/>
    <property type="evidence" value="ECO:0007669"/>
    <property type="project" value="TreeGrafter"/>
</dbReference>
<feature type="region of interest" description="Disordered" evidence="9">
    <location>
        <begin position="1036"/>
        <end position="1063"/>
    </location>
</feature>
<sequence length="1063" mass="109395">MASTSTGPAAVATPSGYRTPDPASSAAITAASSNVADAARLVRSWETGPPPPTDSQKLLMQRLQAMVSRAGPPDGSLRLVVSAPVEREFLSGLPEDPAGQHPAPAASASEGDQPPAPAATPTGGVSSPARLAASVRSSEALLAQSRVSTHIAYGDSLLMHASACDTILEHATEALDALFSLDSTSQEVRTRTRALQDSCDALATKRAWLEKFATALDQRLDVFAQLDVIAAALARPLAEGDDLQHELALIERAEASAAFFESRPFYLNSSVYVRRAHGLTRQALGRLRERAVLLISTARREALDRVYRKVTSNPPAGGASDAPHGDPVTEVEIERATLCDAPYRSVAPAARALLAFLAQRSTPERQAMEATRSLVRHDFPATTQTDSTALIVHKAGPSAPGALMGAGPAASAAAAAAAARGVSARAELAQTAAETLGHLVACRDSLLAGRRTVLESYGGISRCLGELAKPSKATVMGGGELWDDWLASDIQWPGHAGFASGGGPGSEAPVRDDGSLASFAYRACHFLLGVLADEVLLCSGFFTDGTSPSAGSEPTTPAESPASAPALSPQLTVDDIDALSNHLAILGKPFQEHIRAKAISESRIDRLCAVSAGLSPLLDDLDEPESIGDSLNTLPHRAVSPALADIRTRIAFRSQQASSRALLYPPPVLGSPAAAEALVRRICAQSPAIGSDASRSLVGRPPATSASEASLQPGNDERAFLIEFRTECGIPLSPVWGDPALPAASTLYAPLRVVIDLVYLLHQGRVGRDLFHSLAVELVASMRGAVHQASLALLNAKTPTCDIDAPLFYVRHLACIRQLVVVHFDMQPVAGLDVPVATTSPFLAPQPGTPGPSGQESSSAAPAASSPGRGGLLAGASGYAAGMLGGFMQRGIQVLTDTLPPVTGHLQNSGPFSRFAEVPINLAAAAAAAQSILSPALGMPGGRPATAAAVLPGVASVAGAAGMDADLRTALAAWRTAVATRTLAPLAATGPSASEVDDGLRGALARAAALLPEHLLRLHQFLLGIADGADVDADPEDLDGALHGEGGTGPGLGPAFCHSGRPG</sequence>
<dbReference type="AlphaFoldDB" id="A0A058Z3L4"/>
<evidence type="ECO:0000256" key="2">
    <source>
        <dbReference type="ARBA" id="ARBA00009936"/>
    </source>
</evidence>
<feature type="region of interest" description="Disordered" evidence="9">
    <location>
        <begin position="547"/>
        <end position="566"/>
    </location>
</feature>
<feature type="region of interest" description="Disordered" evidence="9">
    <location>
        <begin position="841"/>
        <end position="867"/>
    </location>
</feature>
<keyword evidence="4" id="KW-0813">Transport</keyword>
<dbReference type="InterPro" id="IPR048685">
    <property type="entry name" value="COG3_C"/>
</dbReference>
<dbReference type="GeneID" id="20528998"/>
<evidence type="ECO:0000256" key="3">
    <source>
        <dbReference type="ARBA" id="ARBA00020976"/>
    </source>
</evidence>